<gene>
    <name evidence="8" type="ORF">PF001_g25330</name>
    <name evidence="7" type="ORF">PF002_g26482</name>
    <name evidence="6" type="ORF">PF005_g26009</name>
    <name evidence="5" type="ORF">PF006_g25369</name>
    <name evidence="4" type="ORF">PF007_g25985</name>
    <name evidence="2" type="ORF">PF009_g26696</name>
    <name evidence="3" type="ORF">PF011_g24997</name>
</gene>
<evidence type="ECO:0000313" key="5">
    <source>
        <dbReference type="EMBL" id="KAE9089401.1"/>
    </source>
</evidence>
<evidence type="ECO:0000313" key="14">
    <source>
        <dbReference type="Proteomes" id="UP000441208"/>
    </source>
</evidence>
<dbReference type="Proteomes" id="UP000437068">
    <property type="component" value="Unassembled WGS sequence"/>
</dbReference>
<dbReference type="EMBL" id="QXFZ01002885">
    <property type="protein sequence ID" value="KAE9072970.1"/>
    <property type="molecule type" value="Genomic_DNA"/>
</dbReference>
<evidence type="ECO:0000313" key="9">
    <source>
        <dbReference type="Proteomes" id="UP000429523"/>
    </source>
</evidence>
<evidence type="ECO:0000256" key="1">
    <source>
        <dbReference type="SAM" id="Phobius"/>
    </source>
</evidence>
<comment type="caution">
    <text evidence="6">The sequence shown here is derived from an EMBL/GenBank/DDBJ whole genome shotgun (WGS) entry which is preliminary data.</text>
</comment>
<evidence type="ECO:0000313" key="6">
    <source>
        <dbReference type="EMBL" id="KAE9174079.1"/>
    </source>
</evidence>
<evidence type="ECO:0000313" key="15">
    <source>
        <dbReference type="Proteomes" id="UP000460718"/>
    </source>
</evidence>
<dbReference type="Proteomes" id="UP000460718">
    <property type="component" value="Unassembled WGS sequence"/>
</dbReference>
<keyword evidence="1" id="KW-0812">Transmembrane</keyword>
<keyword evidence="1" id="KW-0472">Membrane</keyword>
<dbReference type="EMBL" id="QXGA01002968">
    <property type="protein sequence ID" value="KAE9089401.1"/>
    <property type="molecule type" value="Genomic_DNA"/>
</dbReference>
<evidence type="ECO:0000313" key="8">
    <source>
        <dbReference type="EMBL" id="KAE9278085.1"/>
    </source>
</evidence>
<proteinExistence type="predicted"/>
<dbReference type="Proteomes" id="UP000441208">
    <property type="component" value="Unassembled WGS sequence"/>
</dbReference>
<evidence type="ECO:0000313" key="2">
    <source>
        <dbReference type="EMBL" id="KAE8923047.1"/>
    </source>
</evidence>
<evidence type="ECO:0000313" key="4">
    <source>
        <dbReference type="EMBL" id="KAE9072970.1"/>
    </source>
</evidence>
<dbReference type="EMBL" id="QXGB01002916">
    <property type="protein sequence ID" value="KAE9174079.1"/>
    <property type="molecule type" value="Genomic_DNA"/>
</dbReference>
<keyword evidence="10" id="KW-1185">Reference proteome</keyword>
<organism evidence="6 10">
    <name type="scientific">Phytophthora fragariae</name>
    <dbReference type="NCBI Taxonomy" id="53985"/>
    <lineage>
        <taxon>Eukaryota</taxon>
        <taxon>Sar</taxon>
        <taxon>Stramenopiles</taxon>
        <taxon>Oomycota</taxon>
        <taxon>Peronosporomycetes</taxon>
        <taxon>Peronosporales</taxon>
        <taxon>Peronosporaceae</taxon>
        <taxon>Phytophthora</taxon>
    </lineage>
</organism>
<dbReference type="AlphaFoldDB" id="A0A6A3W0P9"/>
<accession>A0A6A3W0P9</accession>
<feature type="transmembrane region" description="Helical" evidence="1">
    <location>
        <begin position="118"/>
        <end position="139"/>
    </location>
</feature>
<evidence type="ECO:0000313" key="3">
    <source>
        <dbReference type="EMBL" id="KAE8974081.1"/>
    </source>
</evidence>
<sequence length="271" mass="30192">MSWFGRFRGAQISPLEARIGPADDKFFASAVIRSTFPAKPSSTPTIKDIQRANSSSLTFAEAFGTRGVVIVLVVLISIAWTVCQLILTVAPNGAANFLTKTTEFDNGRFWLITDPDSVFLTVSALNLGMLVLVYVDVLLKMSVHRNRIHTVRPFNFLISTMCPGRRSSLQFERKILGFWYELTAFDGKKRKYWNAVLKLPDLVIEAIAVYRLLEDGIPMPLSYAYACLISANSLSCAILILRTEHTALSEVFVDSLVAHSLVRLLSESLRL</sequence>
<protein>
    <submittedName>
        <fullName evidence="6">Uncharacterized protein</fullName>
    </submittedName>
</protein>
<dbReference type="EMBL" id="QXFW01002955">
    <property type="protein sequence ID" value="KAE8974081.1"/>
    <property type="molecule type" value="Genomic_DNA"/>
</dbReference>
<dbReference type="EMBL" id="QXGD01002779">
    <property type="protein sequence ID" value="KAE9184282.1"/>
    <property type="molecule type" value="Genomic_DNA"/>
</dbReference>
<name>A0A6A3W0P9_9STRA</name>
<dbReference type="Proteomes" id="UP000433483">
    <property type="component" value="Unassembled WGS sequence"/>
</dbReference>
<dbReference type="Proteomes" id="UP000429523">
    <property type="component" value="Unassembled WGS sequence"/>
</dbReference>
<keyword evidence="1" id="KW-1133">Transmembrane helix</keyword>
<evidence type="ECO:0000313" key="7">
    <source>
        <dbReference type="EMBL" id="KAE9184282.1"/>
    </source>
</evidence>
<evidence type="ECO:0000313" key="12">
    <source>
        <dbReference type="Proteomes" id="UP000440367"/>
    </source>
</evidence>
<dbReference type="EMBL" id="QXGE01002950">
    <property type="protein sequence ID" value="KAE9278085.1"/>
    <property type="molecule type" value="Genomic_DNA"/>
</dbReference>
<dbReference type="Proteomes" id="UP000440732">
    <property type="component" value="Unassembled WGS sequence"/>
</dbReference>
<dbReference type="OrthoDB" id="10390001at2759"/>
<feature type="transmembrane region" description="Helical" evidence="1">
    <location>
        <begin position="68"/>
        <end position="90"/>
    </location>
</feature>
<evidence type="ECO:0000313" key="11">
    <source>
        <dbReference type="Proteomes" id="UP000437068"/>
    </source>
</evidence>
<dbReference type="Proteomes" id="UP000440367">
    <property type="component" value="Unassembled WGS sequence"/>
</dbReference>
<dbReference type="EMBL" id="QXGF01002895">
    <property type="protein sequence ID" value="KAE8923047.1"/>
    <property type="molecule type" value="Genomic_DNA"/>
</dbReference>
<evidence type="ECO:0000313" key="10">
    <source>
        <dbReference type="Proteomes" id="UP000433483"/>
    </source>
</evidence>
<evidence type="ECO:0000313" key="13">
    <source>
        <dbReference type="Proteomes" id="UP000440732"/>
    </source>
</evidence>
<reference evidence="9 10" key="1">
    <citation type="submission" date="2018-08" db="EMBL/GenBank/DDBJ databases">
        <title>Genomic investigation of the strawberry pathogen Phytophthora fragariae indicates pathogenicity is determined by transcriptional variation in three key races.</title>
        <authorList>
            <person name="Adams T.M."/>
            <person name="Armitage A.D."/>
            <person name="Sobczyk M.K."/>
            <person name="Bates H.J."/>
            <person name="Dunwell J.M."/>
            <person name="Nellist C.F."/>
            <person name="Harrison R.J."/>
        </authorList>
    </citation>
    <scope>NUCLEOTIDE SEQUENCE [LARGE SCALE GENOMIC DNA]</scope>
    <source>
        <strain evidence="8 11">A4</strain>
        <strain evidence="7 12">BC-1</strain>
        <strain evidence="6 10">NOV-27</strain>
        <strain evidence="5 13">NOV-5</strain>
        <strain evidence="4 14">NOV-71</strain>
        <strain evidence="2 9">NOV-9</strain>
        <strain evidence="3 15">SCRP245</strain>
    </source>
</reference>